<gene>
    <name evidence="11" type="ORF">BJ997_003338</name>
    <name evidence="10" type="ORF">GY21_05505</name>
</gene>
<reference evidence="11 13" key="2">
    <citation type="submission" date="2020-08" db="EMBL/GenBank/DDBJ databases">
        <title>Sequencing the genomes of 1000 actinobacteria strains.</title>
        <authorList>
            <person name="Klenk H.-P."/>
        </authorList>
    </citation>
    <scope>NUCLEOTIDE SEQUENCE [LARGE SCALE GENOMIC DNA]</scope>
    <source>
        <strain evidence="11 13">DSM 21065</strain>
    </source>
</reference>
<dbReference type="EMBL" id="JPXF01000015">
    <property type="protein sequence ID" value="KGJ79348.1"/>
    <property type="molecule type" value="Genomic_DNA"/>
</dbReference>
<dbReference type="OrthoDB" id="9808602at2"/>
<evidence type="ECO:0000256" key="7">
    <source>
        <dbReference type="SAM" id="MobiDB-lite"/>
    </source>
</evidence>
<evidence type="ECO:0000313" key="11">
    <source>
        <dbReference type="EMBL" id="MBB5642790.1"/>
    </source>
</evidence>
<reference evidence="10 12" key="1">
    <citation type="submission" date="2014-08" db="EMBL/GenBank/DDBJ databases">
        <authorList>
            <person name="Sisinthy S."/>
        </authorList>
    </citation>
    <scope>NUCLEOTIDE SEQUENCE [LARGE SCALE GENOMIC DNA]</scope>
    <source>
        <strain evidence="10 12">RuG17</strain>
    </source>
</reference>
<comment type="subcellular location">
    <subcellularLocation>
        <location evidence="1">Membrane</location>
        <topology evidence="1">Multi-pass membrane protein</topology>
    </subcellularLocation>
</comment>
<feature type="domain" description="Bacterial sugar transferase" evidence="9">
    <location>
        <begin position="317"/>
        <end position="503"/>
    </location>
</feature>
<evidence type="ECO:0000313" key="10">
    <source>
        <dbReference type="EMBL" id="KGJ79348.1"/>
    </source>
</evidence>
<feature type="transmembrane region" description="Helical" evidence="8">
    <location>
        <begin position="322"/>
        <end position="343"/>
    </location>
</feature>
<dbReference type="PANTHER" id="PTHR30576">
    <property type="entry name" value="COLANIC BIOSYNTHESIS UDP-GLUCOSE LIPID CARRIER TRANSFERASE"/>
    <property type="match status" value="1"/>
</dbReference>
<accession>A0A099JPG9</accession>
<keyword evidence="12" id="KW-1185">Reference proteome</keyword>
<evidence type="ECO:0000256" key="1">
    <source>
        <dbReference type="ARBA" id="ARBA00004141"/>
    </source>
</evidence>
<dbReference type="STRING" id="1001240.GY21_05505"/>
<dbReference type="GO" id="GO:0016020">
    <property type="term" value="C:membrane"/>
    <property type="evidence" value="ECO:0007669"/>
    <property type="project" value="UniProtKB-SubCell"/>
</dbReference>
<name>A0A099JPG9_9MICO</name>
<feature type="transmembrane region" description="Helical" evidence="8">
    <location>
        <begin position="120"/>
        <end position="141"/>
    </location>
</feature>
<organism evidence="10 12">
    <name type="scientific">Cryobacterium roopkundense</name>
    <dbReference type="NCBI Taxonomy" id="1001240"/>
    <lineage>
        <taxon>Bacteria</taxon>
        <taxon>Bacillati</taxon>
        <taxon>Actinomycetota</taxon>
        <taxon>Actinomycetes</taxon>
        <taxon>Micrococcales</taxon>
        <taxon>Microbacteriaceae</taxon>
        <taxon>Cryobacterium</taxon>
    </lineage>
</organism>
<comment type="caution">
    <text evidence="10">The sequence shown here is derived from an EMBL/GenBank/DDBJ whole genome shotgun (WGS) entry which is preliminary data.</text>
</comment>
<evidence type="ECO:0000313" key="12">
    <source>
        <dbReference type="Proteomes" id="UP000029864"/>
    </source>
</evidence>
<dbReference type="InterPro" id="IPR017475">
    <property type="entry name" value="EPS_sugar_tfrase"/>
</dbReference>
<evidence type="ECO:0000256" key="2">
    <source>
        <dbReference type="ARBA" id="ARBA00006464"/>
    </source>
</evidence>
<feature type="region of interest" description="Disordered" evidence="7">
    <location>
        <begin position="1"/>
        <end position="31"/>
    </location>
</feature>
<proteinExistence type="inferred from homology"/>
<evidence type="ECO:0000259" key="9">
    <source>
        <dbReference type="Pfam" id="PF02397"/>
    </source>
</evidence>
<dbReference type="Pfam" id="PF02397">
    <property type="entry name" value="Bac_transf"/>
    <property type="match status" value="1"/>
</dbReference>
<dbReference type="InterPro" id="IPR003362">
    <property type="entry name" value="Bact_transf"/>
</dbReference>
<dbReference type="PANTHER" id="PTHR30576:SF10">
    <property type="entry name" value="SLL5057 PROTEIN"/>
    <property type="match status" value="1"/>
</dbReference>
<keyword evidence="6 8" id="KW-0472">Membrane</keyword>
<evidence type="ECO:0000256" key="4">
    <source>
        <dbReference type="ARBA" id="ARBA00022692"/>
    </source>
</evidence>
<dbReference type="GO" id="GO:0016780">
    <property type="term" value="F:phosphotransferase activity, for other substituted phosphate groups"/>
    <property type="evidence" value="ECO:0007669"/>
    <property type="project" value="TreeGrafter"/>
</dbReference>
<dbReference type="RefSeq" id="WP_035835663.1">
    <property type="nucleotide sequence ID" value="NZ_JACHBQ010000001.1"/>
</dbReference>
<feature type="transmembrane region" description="Helical" evidence="8">
    <location>
        <begin position="49"/>
        <end position="69"/>
    </location>
</feature>
<evidence type="ECO:0000256" key="6">
    <source>
        <dbReference type="ARBA" id="ARBA00023136"/>
    </source>
</evidence>
<protein>
    <submittedName>
        <fullName evidence="10 11">Polyprenyl glycosylphosphotransferase</fullName>
    </submittedName>
</protein>
<feature type="transmembrane region" description="Helical" evidence="8">
    <location>
        <begin position="147"/>
        <end position="166"/>
    </location>
</feature>
<comment type="similarity">
    <text evidence="2">Belongs to the bacterial sugar transferase family.</text>
</comment>
<evidence type="ECO:0000256" key="3">
    <source>
        <dbReference type="ARBA" id="ARBA00022679"/>
    </source>
</evidence>
<keyword evidence="3 10" id="KW-0808">Transferase</keyword>
<feature type="compositionally biased region" description="Polar residues" evidence="7">
    <location>
        <begin position="1"/>
        <end position="12"/>
    </location>
</feature>
<sequence>MADPATSVSTGPWPQAAPSARSVPGQATSSRADSFTSGAIWARRYRTKLLVTDTSVVILAVSISLQARFGPSAPTLAWGTVATDYSLAALVISATWIAVLGAFRTRDTRVVGVGPREYKLVVNASAVAFGLLAIVFVILQVDIARRFFVLALPIGVFGLLFERWLWRKWLLRQRKFGHYMARVIVVGNRRDVEYVVGQVEAKTGPTFHIVGAALKQAHGSAIAAPGRPIPIVSDFEHVADAAIAFDVDTVIVAGQPSASPDYIRTLAWDLEGTSADLVLSTRLTDVAGPRIHFRPVEGLPLIHVEIPKFEGARHVLKRTLDATSAGLALIVLLPVFALLAVLIKLDSPGPILFCQQRCGRNGRTFTIVKFRSMVQTAEDDLAGLLDRNQAAGVLFKMRNDPRITKIGRVLRKYSLDELPQLWNVFIGEMSLVGPRPPLPSEVESYDPHVQRRLYIKPGLTGMWQINGRSSLSWEESVRLDLYYVENWSLAGDLMIIWRTFKTLARPIGAY</sequence>
<evidence type="ECO:0000256" key="5">
    <source>
        <dbReference type="ARBA" id="ARBA00022989"/>
    </source>
</evidence>
<dbReference type="AlphaFoldDB" id="A0A099JPG9"/>
<dbReference type="Proteomes" id="UP000029864">
    <property type="component" value="Unassembled WGS sequence"/>
</dbReference>
<dbReference type="Pfam" id="PF13727">
    <property type="entry name" value="CoA_binding_3"/>
    <property type="match status" value="1"/>
</dbReference>
<dbReference type="Proteomes" id="UP000561726">
    <property type="component" value="Unassembled WGS sequence"/>
</dbReference>
<dbReference type="EMBL" id="JACHBQ010000001">
    <property type="protein sequence ID" value="MBB5642790.1"/>
    <property type="molecule type" value="Genomic_DNA"/>
</dbReference>
<evidence type="ECO:0000256" key="8">
    <source>
        <dbReference type="SAM" id="Phobius"/>
    </source>
</evidence>
<keyword evidence="5 8" id="KW-1133">Transmembrane helix</keyword>
<feature type="transmembrane region" description="Helical" evidence="8">
    <location>
        <begin position="75"/>
        <end position="99"/>
    </location>
</feature>
<dbReference type="NCBIfam" id="TIGR03025">
    <property type="entry name" value="EPS_sugtrans"/>
    <property type="match status" value="1"/>
</dbReference>
<evidence type="ECO:0000313" key="13">
    <source>
        <dbReference type="Proteomes" id="UP000561726"/>
    </source>
</evidence>
<keyword evidence="4 8" id="KW-0812">Transmembrane</keyword>
<dbReference type="eggNOG" id="COG2148">
    <property type="taxonomic scope" value="Bacteria"/>
</dbReference>